<dbReference type="Pfam" id="PF13838">
    <property type="entry name" value="Clathrin_H_link"/>
    <property type="match status" value="1"/>
</dbReference>
<keyword evidence="4" id="KW-1185">Reference proteome</keyword>
<dbReference type="Pfam" id="PF15739">
    <property type="entry name" value="TSNAXIP1_N"/>
    <property type="match status" value="1"/>
</dbReference>
<evidence type="ECO:0000313" key="3">
    <source>
        <dbReference type="Ensembl" id="ENSPNAP00000046558.1"/>
    </source>
</evidence>
<accession>A0AAR2J3F9</accession>
<dbReference type="Proteomes" id="UP001501920">
    <property type="component" value="Chromosome 22"/>
</dbReference>
<name>A0AAR2J3F9_PYGNA</name>
<dbReference type="InterPro" id="IPR032755">
    <property type="entry name" value="TSNAXIP1_N"/>
</dbReference>
<evidence type="ECO:0000313" key="4">
    <source>
        <dbReference type="Proteomes" id="UP001501920"/>
    </source>
</evidence>
<dbReference type="PANTHER" id="PTHR10292:SF11">
    <property type="entry name" value="CLATHRIN HEAVY CHAIN LINKER DOMAIN-CONTAINING PROTEIN 1"/>
    <property type="match status" value="1"/>
</dbReference>
<dbReference type="InterPro" id="IPR016024">
    <property type="entry name" value="ARM-type_fold"/>
</dbReference>
<dbReference type="SUPFAM" id="SSF48371">
    <property type="entry name" value="ARM repeat"/>
    <property type="match status" value="1"/>
</dbReference>
<dbReference type="PANTHER" id="PTHR10292">
    <property type="entry name" value="CLATHRIN HEAVY CHAIN RELATED"/>
    <property type="match status" value="1"/>
</dbReference>
<dbReference type="AlphaFoldDB" id="A0AAR2J3F9"/>
<feature type="domain" description="Translin-associated factor X-interacting protein 1 N-terminal" evidence="2">
    <location>
        <begin position="9"/>
        <end position="97"/>
    </location>
</feature>
<dbReference type="Gene3D" id="1.25.40.30">
    <property type="match status" value="1"/>
</dbReference>
<evidence type="ECO:0000259" key="2">
    <source>
        <dbReference type="Pfam" id="PF15739"/>
    </source>
</evidence>
<protein>
    <recommendedName>
        <fullName evidence="2">Translin-associated factor X-interacting protein 1 N-terminal domain-containing protein</fullName>
    </recommendedName>
</protein>
<organism evidence="3 4">
    <name type="scientific">Pygocentrus nattereri</name>
    <name type="common">Red-bellied piranha</name>
    <dbReference type="NCBI Taxonomy" id="42514"/>
    <lineage>
        <taxon>Eukaryota</taxon>
        <taxon>Metazoa</taxon>
        <taxon>Chordata</taxon>
        <taxon>Craniata</taxon>
        <taxon>Vertebrata</taxon>
        <taxon>Euteleostomi</taxon>
        <taxon>Actinopterygii</taxon>
        <taxon>Neopterygii</taxon>
        <taxon>Teleostei</taxon>
        <taxon>Ostariophysi</taxon>
        <taxon>Characiformes</taxon>
        <taxon>Characoidei</taxon>
        <taxon>Pygocentrus</taxon>
    </lineage>
</organism>
<dbReference type="InterPro" id="IPR012331">
    <property type="entry name" value="Clathrin_H-chain_linker"/>
</dbReference>
<dbReference type="GeneTree" id="ENSGT00950000183166"/>
<dbReference type="Ensembl" id="ENSPNAT00000084278.1">
    <property type="protein sequence ID" value="ENSPNAP00000046558.1"/>
    <property type="gene ID" value="ENSPNAG00000013726.2"/>
</dbReference>
<sequence length="423" mass="48075">LPDRKLLQETILPDVIDYATAYEPILTAIKKEYDEFIAAVKTNDRKAKLARGKLKALVTQPTSLMYCLKFEESLNPEALDEHLKFFKQKRADLLSKKKSQYVPAQVKRELVIKMKSTLNQRDELGLENNKLQLRWCCGFVIHRFSDLFEAGEYEAAAYHAAKSPHGVLRNMETMERFKCTFLSHVLFWKLPPALLFFQALTISVQPGKRLPGEVLSLEGVRCALQHGYIQLVTFWVTQHRLTYSEELGDVICSHGAEDPRVADTCLALAHIVYTACGVLRKAALSMCRRGLISGAFEFIYKSRDFTVGETRHITGCPSLDLMQDFTQLYEGKPALLSVGFICHSLLKSDLEDLAFQLLEKIYKTILNDVMCSAESWSEIATRCEQRGWHQLAQKIISILLSQPGAVCLSQEQDSVELMEHVFM</sequence>
<reference evidence="3 4" key="1">
    <citation type="submission" date="2020-10" db="EMBL/GenBank/DDBJ databases">
        <title>Pygocentrus nattereri (red-bellied piranha) genome, fPygNat1, primary haplotype.</title>
        <authorList>
            <person name="Myers G."/>
            <person name="Meyer A."/>
            <person name="Karagic N."/>
            <person name="Pippel M."/>
            <person name="Winkler S."/>
            <person name="Tracey A."/>
            <person name="Wood J."/>
            <person name="Formenti G."/>
            <person name="Howe K."/>
            <person name="Fedrigo O."/>
            <person name="Jarvis E.D."/>
        </authorList>
    </citation>
    <scope>NUCLEOTIDE SEQUENCE [LARGE SCALE GENOMIC DNA]</scope>
</reference>
<reference evidence="3" key="2">
    <citation type="submission" date="2025-08" db="UniProtKB">
        <authorList>
            <consortium name="Ensembl"/>
        </authorList>
    </citation>
    <scope>IDENTIFICATION</scope>
</reference>
<reference evidence="3" key="3">
    <citation type="submission" date="2025-09" db="UniProtKB">
        <authorList>
            <consortium name="Ensembl"/>
        </authorList>
    </citation>
    <scope>IDENTIFICATION</scope>
</reference>
<evidence type="ECO:0000256" key="1">
    <source>
        <dbReference type="ARBA" id="ARBA00023054"/>
    </source>
</evidence>
<keyword evidence="1" id="KW-0175">Coiled coil</keyword>
<proteinExistence type="predicted"/>